<feature type="transmembrane region" description="Helical" evidence="1">
    <location>
        <begin position="192"/>
        <end position="210"/>
    </location>
</feature>
<evidence type="ECO:0000313" key="3">
    <source>
        <dbReference type="Proteomes" id="UP001596087"/>
    </source>
</evidence>
<keyword evidence="1" id="KW-0812">Transmembrane</keyword>
<comment type="caution">
    <text evidence="2">The sequence shown here is derived from an EMBL/GenBank/DDBJ whole genome shotgun (WGS) entry which is preliminary data.</text>
</comment>
<sequence>MSTTEWHADEAHVAAYLAGRAPRAVAVSLEAHLLHCARCREQVALGTRDDETAVAWARLTDAVDRPSPSVVRRLAGGRGWARSVAATPLMVRAAAVAVLLVGVVPLATALAAGSAGLVTLLVLAPLAPMAAVVVSYRQVADPAGEISGATPSAGLRLVAARALVVGAVALPLALGVLLVVDRLVQDVPLALALGWCLPGVAMAALVLLAGTTRVDPVWVAAGLAASWALVVGVVVTVRRSLRPELLADVLASPTAQVVALAVAAAALLLTVARRDAVAYRRTS</sequence>
<reference evidence="3" key="1">
    <citation type="journal article" date="2019" name="Int. J. Syst. Evol. Microbiol.">
        <title>The Global Catalogue of Microorganisms (GCM) 10K type strain sequencing project: providing services to taxonomists for standard genome sequencing and annotation.</title>
        <authorList>
            <consortium name="The Broad Institute Genomics Platform"/>
            <consortium name="The Broad Institute Genome Sequencing Center for Infectious Disease"/>
            <person name="Wu L."/>
            <person name="Ma J."/>
        </authorList>
    </citation>
    <scope>NUCLEOTIDE SEQUENCE [LARGE SCALE GENOMIC DNA]</scope>
    <source>
        <strain evidence="3">DFY41</strain>
    </source>
</reference>
<feature type="transmembrane region" description="Helical" evidence="1">
    <location>
        <begin position="117"/>
        <end position="136"/>
    </location>
</feature>
<feature type="transmembrane region" description="Helical" evidence="1">
    <location>
        <begin position="249"/>
        <end position="271"/>
    </location>
</feature>
<keyword evidence="1" id="KW-0472">Membrane</keyword>
<protein>
    <submittedName>
        <fullName evidence="2">Zf-HC2 domain-containing protein</fullName>
    </submittedName>
</protein>
<organism evidence="2 3">
    <name type="scientific">Nocardioides taihuensis</name>
    <dbReference type="NCBI Taxonomy" id="1835606"/>
    <lineage>
        <taxon>Bacteria</taxon>
        <taxon>Bacillati</taxon>
        <taxon>Actinomycetota</taxon>
        <taxon>Actinomycetes</taxon>
        <taxon>Propionibacteriales</taxon>
        <taxon>Nocardioidaceae</taxon>
        <taxon>Nocardioides</taxon>
    </lineage>
</organism>
<name>A0ABW0BLG9_9ACTN</name>
<proteinExistence type="predicted"/>
<evidence type="ECO:0000256" key="1">
    <source>
        <dbReference type="SAM" id="Phobius"/>
    </source>
</evidence>
<feature type="transmembrane region" description="Helical" evidence="1">
    <location>
        <begin position="217"/>
        <end position="237"/>
    </location>
</feature>
<dbReference type="RefSeq" id="WP_378591294.1">
    <property type="nucleotide sequence ID" value="NZ_JBHSKD010000018.1"/>
</dbReference>
<feature type="transmembrane region" description="Helical" evidence="1">
    <location>
        <begin position="89"/>
        <end position="111"/>
    </location>
</feature>
<dbReference type="EMBL" id="JBHSKD010000018">
    <property type="protein sequence ID" value="MFC5177878.1"/>
    <property type="molecule type" value="Genomic_DNA"/>
</dbReference>
<accession>A0ABW0BLG9</accession>
<keyword evidence="3" id="KW-1185">Reference proteome</keyword>
<feature type="transmembrane region" description="Helical" evidence="1">
    <location>
        <begin position="157"/>
        <end position="180"/>
    </location>
</feature>
<keyword evidence="1" id="KW-1133">Transmembrane helix</keyword>
<dbReference type="Proteomes" id="UP001596087">
    <property type="component" value="Unassembled WGS sequence"/>
</dbReference>
<gene>
    <name evidence="2" type="ORF">ACFPGP_14440</name>
</gene>
<evidence type="ECO:0000313" key="2">
    <source>
        <dbReference type="EMBL" id="MFC5177878.1"/>
    </source>
</evidence>